<feature type="compositionally biased region" description="Low complexity" evidence="5">
    <location>
        <begin position="626"/>
        <end position="700"/>
    </location>
</feature>
<comment type="catalytic activity">
    <reaction evidence="1">
        <text>ATP + protein L-histidine = ADP + protein N-phospho-L-histidine.</text>
        <dbReference type="EC" id="2.7.13.3"/>
    </reaction>
</comment>
<accession>A0A5B8FXG6</accession>
<evidence type="ECO:0000256" key="4">
    <source>
        <dbReference type="SAM" id="Coils"/>
    </source>
</evidence>
<dbReference type="PANTHER" id="PTHR43065:SF42">
    <property type="entry name" value="TWO-COMPONENT SENSOR PPRA"/>
    <property type="match status" value="1"/>
</dbReference>
<dbReference type="InterPro" id="IPR001789">
    <property type="entry name" value="Sig_transdc_resp-reg_receiver"/>
</dbReference>
<feature type="coiled-coil region" evidence="4">
    <location>
        <begin position="112"/>
        <end position="160"/>
    </location>
</feature>
<protein>
    <recommendedName>
        <fullName evidence="2">histidine kinase</fullName>
        <ecNumber evidence="2">2.7.13.3</ecNumber>
    </recommendedName>
</protein>
<dbReference type="SUPFAM" id="SSF55874">
    <property type="entry name" value="ATPase domain of HSP90 chaperone/DNA topoisomerase II/histidine kinase"/>
    <property type="match status" value="1"/>
</dbReference>
<feature type="domain" description="PAC" evidence="8">
    <location>
        <begin position="217"/>
        <end position="271"/>
    </location>
</feature>
<dbReference type="InterPro" id="IPR011006">
    <property type="entry name" value="CheY-like_superfamily"/>
</dbReference>
<name>A0A5B8FXG6_9RHOB</name>
<dbReference type="PROSITE" id="PS50113">
    <property type="entry name" value="PAC"/>
    <property type="match status" value="1"/>
</dbReference>
<dbReference type="InterPro" id="IPR013656">
    <property type="entry name" value="PAS_4"/>
</dbReference>
<dbReference type="InterPro" id="IPR005467">
    <property type="entry name" value="His_kinase_dom"/>
</dbReference>
<dbReference type="SMART" id="SM00387">
    <property type="entry name" value="HATPase_c"/>
    <property type="match status" value="1"/>
</dbReference>
<dbReference type="GO" id="GO:0004673">
    <property type="term" value="F:protein histidine kinase activity"/>
    <property type="evidence" value="ECO:0007669"/>
    <property type="project" value="UniProtKB-EC"/>
</dbReference>
<dbReference type="Proteomes" id="UP000305888">
    <property type="component" value="Chromosome"/>
</dbReference>
<feature type="domain" description="Histidine kinase" evidence="6">
    <location>
        <begin position="284"/>
        <end position="491"/>
    </location>
</feature>
<dbReference type="SUPFAM" id="SSF52172">
    <property type="entry name" value="CheY-like"/>
    <property type="match status" value="1"/>
</dbReference>
<evidence type="ECO:0000313" key="9">
    <source>
        <dbReference type="EMBL" id="QDL92304.1"/>
    </source>
</evidence>
<dbReference type="Gene3D" id="3.30.565.10">
    <property type="entry name" value="Histidine kinase-like ATPase, C-terminal domain"/>
    <property type="match status" value="1"/>
</dbReference>
<dbReference type="Gene3D" id="1.10.287.130">
    <property type="match status" value="1"/>
</dbReference>
<dbReference type="PROSITE" id="PS50109">
    <property type="entry name" value="HIS_KIN"/>
    <property type="match status" value="1"/>
</dbReference>
<dbReference type="Gene3D" id="3.30.450.20">
    <property type="entry name" value="PAS domain"/>
    <property type="match status" value="1"/>
</dbReference>
<keyword evidence="4" id="KW-0175">Coiled coil</keyword>
<dbReference type="AlphaFoldDB" id="A0A5B8FXG6"/>
<feature type="region of interest" description="Disordered" evidence="5">
    <location>
        <begin position="576"/>
        <end position="700"/>
    </location>
</feature>
<dbReference type="Pfam" id="PF12860">
    <property type="entry name" value="PAS_7"/>
    <property type="match status" value="1"/>
</dbReference>
<dbReference type="GO" id="GO:0000160">
    <property type="term" value="P:phosphorelay signal transduction system"/>
    <property type="evidence" value="ECO:0007669"/>
    <property type="project" value="InterPro"/>
</dbReference>
<dbReference type="InterPro" id="IPR035965">
    <property type="entry name" value="PAS-like_dom_sf"/>
</dbReference>
<dbReference type="PROSITE" id="PS50110">
    <property type="entry name" value="RESPONSE_REGULATORY"/>
    <property type="match status" value="1"/>
</dbReference>
<dbReference type="InterPro" id="IPR003594">
    <property type="entry name" value="HATPase_dom"/>
</dbReference>
<dbReference type="PRINTS" id="PR00344">
    <property type="entry name" value="BCTRLSENSOR"/>
</dbReference>
<evidence type="ECO:0000259" key="6">
    <source>
        <dbReference type="PROSITE" id="PS50109"/>
    </source>
</evidence>
<feature type="compositionally biased region" description="Low complexity" evidence="5">
    <location>
        <begin position="597"/>
        <end position="616"/>
    </location>
</feature>
<keyword evidence="3" id="KW-0597">Phosphoprotein</keyword>
<dbReference type="EC" id="2.7.13.3" evidence="2"/>
<dbReference type="Pfam" id="PF02518">
    <property type="entry name" value="HATPase_c"/>
    <property type="match status" value="1"/>
</dbReference>
<evidence type="ECO:0000259" key="7">
    <source>
        <dbReference type="PROSITE" id="PS50110"/>
    </source>
</evidence>
<keyword evidence="10" id="KW-1185">Reference proteome</keyword>
<evidence type="ECO:0000256" key="3">
    <source>
        <dbReference type="PROSITE-ProRule" id="PRU00169"/>
    </source>
</evidence>
<evidence type="ECO:0000313" key="10">
    <source>
        <dbReference type="Proteomes" id="UP000305888"/>
    </source>
</evidence>
<dbReference type="SMART" id="SM00448">
    <property type="entry name" value="REC"/>
    <property type="match status" value="1"/>
</dbReference>
<dbReference type="InterPro" id="IPR000700">
    <property type="entry name" value="PAS-assoc_C"/>
</dbReference>
<evidence type="ECO:0000256" key="2">
    <source>
        <dbReference type="ARBA" id="ARBA00012438"/>
    </source>
</evidence>
<dbReference type="InterPro" id="IPR004358">
    <property type="entry name" value="Sig_transdc_His_kin-like_C"/>
</dbReference>
<proteinExistence type="predicted"/>
<organism evidence="9 10">
    <name type="scientific">Paroceanicella profunda</name>
    <dbReference type="NCBI Taxonomy" id="2579971"/>
    <lineage>
        <taxon>Bacteria</taxon>
        <taxon>Pseudomonadati</taxon>
        <taxon>Pseudomonadota</taxon>
        <taxon>Alphaproteobacteria</taxon>
        <taxon>Rhodobacterales</taxon>
        <taxon>Paracoccaceae</taxon>
        <taxon>Paroceanicella</taxon>
    </lineage>
</organism>
<gene>
    <name evidence="9" type="ORF">FDP22_11270</name>
</gene>
<feature type="domain" description="Response regulatory" evidence="7">
    <location>
        <begin position="499"/>
        <end position="670"/>
    </location>
</feature>
<evidence type="ECO:0000256" key="5">
    <source>
        <dbReference type="SAM" id="MobiDB-lite"/>
    </source>
</evidence>
<dbReference type="KEGG" id="ppru:FDP22_11270"/>
<dbReference type="EMBL" id="CP040818">
    <property type="protein sequence ID" value="QDL92304.1"/>
    <property type="molecule type" value="Genomic_DNA"/>
</dbReference>
<dbReference type="OrthoDB" id="9796100at2"/>
<evidence type="ECO:0000256" key="1">
    <source>
        <dbReference type="ARBA" id="ARBA00000085"/>
    </source>
</evidence>
<dbReference type="PANTHER" id="PTHR43065">
    <property type="entry name" value="SENSOR HISTIDINE KINASE"/>
    <property type="match status" value="1"/>
</dbReference>
<dbReference type="Gene3D" id="3.40.50.2300">
    <property type="match status" value="1"/>
</dbReference>
<dbReference type="SUPFAM" id="SSF55785">
    <property type="entry name" value="PYP-like sensor domain (PAS domain)"/>
    <property type="match status" value="1"/>
</dbReference>
<reference evidence="9 10" key="1">
    <citation type="submission" date="2019-06" db="EMBL/GenBank/DDBJ databases">
        <title>Genome sequence of Rhodobacteraceae bacterium D4M1.</title>
        <authorList>
            <person name="Cao J."/>
        </authorList>
    </citation>
    <scope>NUCLEOTIDE SEQUENCE [LARGE SCALE GENOMIC DNA]</scope>
    <source>
        <strain evidence="9 10">D4M1</strain>
    </source>
</reference>
<sequence>MFDAGLTLRLANSRFREMFALPPELTRPGASFEAIIRCMTERGEYGPGDVEEMVAHRVEKARRFEPHYFERERPDGRVISIEGHPLTPGGWVTVYTDITAIRAQERLLRARSETLSEKLLAHSEDLARANRELATTIADLREAKSALAESEARIRLITRMTPAHIAHLDLTQTYTWSNDQLPLVIPGATGQVVGRGIAQVLGPEAYNIIRPELDRALAGEARAFQFSLSDGPRWLRAAFTPDLDETGRVQGVYILSVDMTEEARARQALSHTAKRELAAQLTSGLAHDFSNILTVILGLQSRLGGMDLPPKAREAVAATRAAAERGGALIERLGSISGARSLTPRPTDPAELLSGLLPLARPALPDQVVLELETVPREPVLVDSGFLQDAVLNLILNARDALDGQPGRITLGAVLTAERLEITVADTGPGFTEEALTRATQPFFTTKRGAPGSGLGLAMVYDFARASGGRLRLANAPGGGARVTIALPARRPAALPPGLVLLAEDDADIRDALREDLVALGHTVIEAGTGEEAARLLAQVEGIGLVLSDLVLGPGLSGLDLARGIRQATVCAPDALPDRATIGDGAPAPPSGTLPRTTPSPAGQPTGAPAGTAAPPDAAPPPAAPPVAATAAGGPPVTAAPPDAAPSGARGTRAAPPAAPSGAHLDRFASPAASLSEASPAGAAPPGAAPSARHLQAGAAGRAAPLPRLVLMTGLPPDDPRRQEAARLATLLPKPFTRAELAACLASIT</sequence>
<feature type="modified residue" description="4-aspartylphosphate" evidence="3">
    <location>
        <position position="549"/>
    </location>
</feature>
<dbReference type="InterPro" id="IPR036890">
    <property type="entry name" value="HATPase_C_sf"/>
</dbReference>
<dbReference type="Pfam" id="PF08448">
    <property type="entry name" value="PAS_4"/>
    <property type="match status" value="1"/>
</dbReference>
<evidence type="ECO:0000259" key="8">
    <source>
        <dbReference type="PROSITE" id="PS50113"/>
    </source>
</evidence>
<dbReference type="RefSeq" id="WP_138573003.1">
    <property type="nucleotide sequence ID" value="NZ_CP040818.1"/>
</dbReference>